<proteinExistence type="inferred from homology"/>
<dbReference type="NCBIfam" id="NF000658">
    <property type="entry name" value="PRK00029.1"/>
    <property type="match status" value="1"/>
</dbReference>
<dbReference type="PANTHER" id="PTHR32057:SF14">
    <property type="entry name" value="PROTEIN ADENYLYLTRANSFERASE SELO, MITOCHONDRIAL"/>
    <property type="match status" value="1"/>
</dbReference>
<comment type="catalytic activity">
    <reaction evidence="8">
        <text>L-histidyl-[protein] + UTP = N(tele)-(5'-uridylyl)-L-histidyl-[protein] + diphosphate</text>
        <dbReference type="Rhea" id="RHEA:83891"/>
        <dbReference type="Rhea" id="RHEA-COMP:9745"/>
        <dbReference type="Rhea" id="RHEA-COMP:20239"/>
        <dbReference type="ChEBI" id="CHEBI:29979"/>
        <dbReference type="ChEBI" id="CHEBI:33019"/>
        <dbReference type="ChEBI" id="CHEBI:46398"/>
        <dbReference type="ChEBI" id="CHEBI:233474"/>
    </reaction>
</comment>
<dbReference type="Pfam" id="PF02696">
    <property type="entry name" value="SelO"/>
    <property type="match status" value="1"/>
</dbReference>
<evidence type="ECO:0000313" key="10">
    <source>
        <dbReference type="Proteomes" id="UP001248581"/>
    </source>
</evidence>
<dbReference type="EC" id="2.7.7.-" evidence="8"/>
<comment type="catalytic activity">
    <reaction evidence="8">
        <text>L-seryl-[protein] + UTP = O-(5'-uridylyl)-L-seryl-[protein] + diphosphate</text>
        <dbReference type="Rhea" id="RHEA:64604"/>
        <dbReference type="Rhea" id="RHEA-COMP:9863"/>
        <dbReference type="Rhea" id="RHEA-COMP:16635"/>
        <dbReference type="ChEBI" id="CHEBI:29999"/>
        <dbReference type="ChEBI" id="CHEBI:33019"/>
        <dbReference type="ChEBI" id="CHEBI:46398"/>
        <dbReference type="ChEBI" id="CHEBI:156051"/>
    </reaction>
</comment>
<feature type="binding site" evidence="8">
    <location>
        <position position="108"/>
    </location>
    <ligand>
        <name>ATP</name>
        <dbReference type="ChEBI" id="CHEBI:30616"/>
    </ligand>
</feature>
<comment type="catalytic activity">
    <reaction evidence="8">
        <text>L-tyrosyl-[protein] + ATP = O-(5'-adenylyl)-L-tyrosyl-[protein] + diphosphate</text>
        <dbReference type="Rhea" id="RHEA:54288"/>
        <dbReference type="Rhea" id="RHEA-COMP:10136"/>
        <dbReference type="Rhea" id="RHEA-COMP:13846"/>
        <dbReference type="ChEBI" id="CHEBI:30616"/>
        <dbReference type="ChEBI" id="CHEBI:33019"/>
        <dbReference type="ChEBI" id="CHEBI:46858"/>
        <dbReference type="ChEBI" id="CHEBI:83624"/>
        <dbReference type="EC" id="2.7.7.108"/>
    </reaction>
</comment>
<feature type="binding site" evidence="8">
    <location>
        <position position="121"/>
    </location>
    <ligand>
        <name>ATP</name>
        <dbReference type="ChEBI" id="CHEBI:30616"/>
    </ligand>
</feature>
<dbReference type="EMBL" id="CP134146">
    <property type="protein sequence ID" value="WNC68377.1"/>
    <property type="molecule type" value="Genomic_DNA"/>
</dbReference>
<comment type="similarity">
    <text evidence="1 8">Belongs to the SELO family.</text>
</comment>
<name>A0ABY9THR2_9GAMM</name>
<evidence type="ECO:0000256" key="3">
    <source>
        <dbReference type="ARBA" id="ARBA00022695"/>
    </source>
</evidence>
<feature type="binding site" evidence="8">
    <location>
        <position position="258"/>
    </location>
    <ligand>
        <name>ATP</name>
        <dbReference type="ChEBI" id="CHEBI:30616"/>
    </ligand>
</feature>
<feature type="binding site" evidence="8">
    <location>
        <position position="88"/>
    </location>
    <ligand>
        <name>ATP</name>
        <dbReference type="ChEBI" id="CHEBI:30616"/>
    </ligand>
</feature>
<keyword evidence="5 8" id="KW-0547">Nucleotide-binding</keyword>
<accession>A0ABY9THR2</accession>
<evidence type="ECO:0000256" key="8">
    <source>
        <dbReference type="HAMAP-Rule" id="MF_00692"/>
    </source>
</evidence>
<comment type="catalytic activity">
    <reaction evidence="8">
        <text>L-threonyl-[protein] + ATP = 3-O-(5'-adenylyl)-L-threonyl-[protein] + diphosphate</text>
        <dbReference type="Rhea" id="RHEA:54292"/>
        <dbReference type="Rhea" id="RHEA-COMP:11060"/>
        <dbReference type="Rhea" id="RHEA-COMP:13847"/>
        <dbReference type="ChEBI" id="CHEBI:30013"/>
        <dbReference type="ChEBI" id="CHEBI:30616"/>
        <dbReference type="ChEBI" id="CHEBI:33019"/>
        <dbReference type="ChEBI" id="CHEBI:138113"/>
        <dbReference type="EC" id="2.7.7.108"/>
    </reaction>
</comment>
<comment type="catalytic activity">
    <reaction evidence="8">
        <text>L-seryl-[protein] + ATP = 3-O-(5'-adenylyl)-L-seryl-[protein] + diphosphate</text>
        <dbReference type="Rhea" id="RHEA:58120"/>
        <dbReference type="Rhea" id="RHEA-COMP:9863"/>
        <dbReference type="Rhea" id="RHEA-COMP:15073"/>
        <dbReference type="ChEBI" id="CHEBI:29999"/>
        <dbReference type="ChEBI" id="CHEBI:30616"/>
        <dbReference type="ChEBI" id="CHEBI:33019"/>
        <dbReference type="ChEBI" id="CHEBI:142516"/>
        <dbReference type="EC" id="2.7.7.108"/>
    </reaction>
</comment>
<evidence type="ECO:0000313" key="9">
    <source>
        <dbReference type="EMBL" id="WNC68377.1"/>
    </source>
</evidence>
<organism evidence="9 10">
    <name type="scientific">Thalassotalea nanhaiensis</name>
    <dbReference type="NCBI Taxonomy" id="3065648"/>
    <lineage>
        <taxon>Bacteria</taxon>
        <taxon>Pseudomonadati</taxon>
        <taxon>Pseudomonadota</taxon>
        <taxon>Gammaproteobacteria</taxon>
        <taxon>Alteromonadales</taxon>
        <taxon>Colwelliaceae</taxon>
        <taxon>Thalassotalea</taxon>
    </lineage>
</organism>
<feature type="binding site" evidence="8">
    <location>
        <position position="258"/>
    </location>
    <ligand>
        <name>Mg(2+)</name>
        <dbReference type="ChEBI" id="CHEBI:18420"/>
    </ligand>
</feature>
<dbReference type="InterPro" id="IPR003846">
    <property type="entry name" value="SelO"/>
</dbReference>
<keyword evidence="6 8" id="KW-0067">ATP-binding</keyword>
<keyword evidence="2 8" id="KW-0808">Transferase</keyword>
<keyword evidence="7 8" id="KW-0460">Magnesium</keyword>
<feature type="binding site" evidence="8">
    <location>
        <position position="85"/>
    </location>
    <ligand>
        <name>ATP</name>
        <dbReference type="ChEBI" id="CHEBI:30616"/>
    </ligand>
</feature>
<evidence type="ECO:0000256" key="5">
    <source>
        <dbReference type="ARBA" id="ARBA00022741"/>
    </source>
</evidence>
<sequence length="484" mass="53981">MKFSNTYHQLGDKFYQSAMPAQVSKPSLLFWNDTLAEDLCLSTSFCQDKSELAQYFSGNKIIAGAEPVALAYSGHQFGQFNPYMGDGRAHLLGEVTDVNNIQRDIQLKGSGQTPYSRRGDGLCAIGPAIREFIMSEAMFALGVPTSRCLAVVATGETVYRELPKPGAVVTRVAASHIRVGTFQHFAARGDVDSLAALTEYTINRHYPDIDTKADGYILEFIKAVCTKQIDVVVQWMRVGFIHGVMNTDNCAISGETIDFGPCAMLGAYHPGTVYSSIDKNGRYAFANQPNIAQWNMARFAESLIPLIDEDSEQAVKLLEPIILQFAEDFNDAYYTMLAKKLGVPELCLIEKAFIKEFLDILQTQELDYTLTFVQLTESLSDSEQAESLNATLGKWYNKWRDLLQKISIDNATAQSLMREQNPVVIPRNHHVEAILNECETSGDLSSADRFLQVLRSPYKQQIHTSDFQDLPEDGDVNYRTFCGT</sequence>
<gene>
    <name evidence="8" type="primary">ydiU</name>
    <name evidence="8" type="synonym">selO</name>
    <name evidence="9" type="ORF">RI845_17890</name>
</gene>
<feature type="binding site" evidence="8">
    <location>
        <position position="178"/>
    </location>
    <ligand>
        <name>ATP</name>
        <dbReference type="ChEBI" id="CHEBI:30616"/>
    </ligand>
</feature>
<dbReference type="PANTHER" id="PTHR32057">
    <property type="entry name" value="PROTEIN ADENYLYLTRANSFERASE SELO, MITOCHONDRIAL"/>
    <property type="match status" value="1"/>
</dbReference>
<keyword evidence="4 8" id="KW-0479">Metal-binding</keyword>
<dbReference type="RefSeq" id="WP_348387533.1">
    <property type="nucleotide sequence ID" value="NZ_CP134146.1"/>
</dbReference>
<comment type="catalytic activity">
    <reaction evidence="8">
        <text>L-tyrosyl-[protein] + UTP = O-(5'-uridylyl)-L-tyrosyl-[protein] + diphosphate</text>
        <dbReference type="Rhea" id="RHEA:83887"/>
        <dbReference type="Rhea" id="RHEA-COMP:10136"/>
        <dbReference type="Rhea" id="RHEA-COMP:20238"/>
        <dbReference type="ChEBI" id="CHEBI:33019"/>
        <dbReference type="ChEBI" id="CHEBI:46398"/>
        <dbReference type="ChEBI" id="CHEBI:46858"/>
        <dbReference type="ChEBI" id="CHEBI:90602"/>
    </reaction>
</comment>
<comment type="function">
    <text evidence="8">Nucleotidyltransferase involved in the post-translational modification of proteins. It can catalyze the addition of adenosine monophosphate (AMP) or uridine monophosphate (UMP) to a protein, resulting in modifications known as AMPylation and UMPylation.</text>
</comment>
<feature type="active site" description="Proton acceptor" evidence="8">
    <location>
        <position position="248"/>
    </location>
</feature>
<feature type="binding site" evidence="8">
    <location>
        <position position="87"/>
    </location>
    <ligand>
        <name>ATP</name>
        <dbReference type="ChEBI" id="CHEBI:30616"/>
    </ligand>
</feature>
<feature type="binding site" evidence="8">
    <location>
        <position position="171"/>
    </location>
    <ligand>
        <name>ATP</name>
        <dbReference type="ChEBI" id="CHEBI:30616"/>
    </ligand>
</feature>
<keyword evidence="10" id="KW-1185">Reference proteome</keyword>
<evidence type="ECO:0000256" key="7">
    <source>
        <dbReference type="ARBA" id="ARBA00022842"/>
    </source>
</evidence>
<keyword evidence="3 8" id="KW-0548">Nucleotidyltransferase</keyword>
<dbReference type="EC" id="2.7.7.108" evidence="8"/>
<evidence type="ECO:0000256" key="6">
    <source>
        <dbReference type="ARBA" id="ARBA00022840"/>
    </source>
</evidence>
<feature type="binding site" evidence="8">
    <location>
        <position position="120"/>
    </location>
    <ligand>
        <name>ATP</name>
        <dbReference type="ChEBI" id="CHEBI:30616"/>
    </ligand>
</feature>
<protein>
    <recommendedName>
        <fullName evidence="8">Protein nucleotidyltransferase YdiU</fullName>
        <ecNumber evidence="8">2.7.7.-</ecNumber>
    </recommendedName>
    <alternativeName>
        <fullName evidence="8">Protein adenylyltransferase YdiU</fullName>
        <ecNumber evidence="8">2.7.7.108</ecNumber>
    </alternativeName>
    <alternativeName>
        <fullName evidence="8">Protein uridylyltransferase YdiU</fullName>
        <ecNumber evidence="8">2.7.7.-</ecNumber>
    </alternativeName>
</protein>
<evidence type="ECO:0000256" key="4">
    <source>
        <dbReference type="ARBA" id="ARBA00022723"/>
    </source>
</evidence>
<feature type="binding site" evidence="8">
    <location>
        <position position="249"/>
    </location>
    <ligand>
        <name>Mg(2+)</name>
        <dbReference type="ChEBI" id="CHEBI:18420"/>
    </ligand>
</feature>
<comment type="cofactor">
    <cofactor evidence="8">
        <name>Mg(2+)</name>
        <dbReference type="ChEBI" id="CHEBI:18420"/>
    </cofactor>
    <cofactor evidence="8">
        <name>Mn(2+)</name>
        <dbReference type="ChEBI" id="CHEBI:29035"/>
    </cofactor>
</comment>
<keyword evidence="8" id="KW-0464">Manganese</keyword>
<evidence type="ECO:0000256" key="1">
    <source>
        <dbReference type="ARBA" id="ARBA00009747"/>
    </source>
</evidence>
<reference evidence="10" key="1">
    <citation type="submission" date="2023-09" db="EMBL/GenBank/DDBJ databases">
        <authorList>
            <person name="Li S."/>
            <person name="Li X."/>
            <person name="Zhang C."/>
            <person name="Zhao Z."/>
        </authorList>
    </citation>
    <scope>NUCLEOTIDE SEQUENCE [LARGE SCALE GENOMIC DNA]</scope>
    <source>
        <strain evidence="10">SQ345</strain>
    </source>
</reference>
<evidence type="ECO:0000256" key="2">
    <source>
        <dbReference type="ARBA" id="ARBA00022679"/>
    </source>
</evidence>
<dbReference type="Proteomes" id="UP001248581">
    <property type="component" value="Chromosome"/>
</dbReference>
<dbReference type="HAMAP" id="MF_00692">
    <property type="entry name" value="SelO"/>
    <property type="match status" value="1"/>
</dbReference>